<evidence type="ECO:0000313" key="10">
    <source>
        <dbReference type="EMBL" id="PWO00506.1"/>
    </source>
</evidence>
<evidence type="ECO:0000256" key="3">
    <source>
        <dbReference type="ARBA" id="ARBA00018242"/>
    </source>
</evidence>
<name>A0A316ZJH9_9BASI</name>
<dbReference type="InterPro" id="IPR014906">
    <property type="entry name" value="PRP4-like"/>
</dbReference>
<gene>
    <name evidence="10" type="ORF">FA09DRAFT_327933</name>
</gene>
<dbReference type="PANTHER" id="PTHR13007:SF19">
    <property type="entry name" value="PRE-MRNA-SPLICING FACTOR 18"/>
    <property type="match status" value="1"/>
</dbReference>
<dbReference type="SMART" id="SM00500">
    <property type="entry name" value="SFM"/>
    <property type="match status" value="1"/>
</dbReference>
<comment type="subcellular location">
    <subcellularLocation>
        <location evidence="1">Nucleus</location>
    </subcellularLocation>
</comment>
<sequence length="348" mass="39024">MDFLKAEIAAKRKAESSAASAVASGSGSGSVRSGSAEPPQKYQRRGEVERARNEVDESKRRELREARERRDRAREEKRRLKEGIVAQPEEDTSAAAGSISSSKEPTAGETAAAAALTTARGEAFNISPTEAITRLRAKGQPIRLFGESDKERRLRLRALELIEERGERVGQNDFMRALAGAEGKDALEELERTRQADGPKAERDEEKKKAKEEEERLQDNPKNREGIGMDSLLDLSLVRKDVNRVYPMIYYTLKGLMSDWEQALAERPLEVRQSTQGKMVAATQVQSREYMKPFFKALRQRATLPDVTMRVAEIVHHMQKRDYRAANDSYLQMSIGNAAWPMGVTMVG</sequence>
<dbReference type="EMBL" id="KZ819285">
    <property type="protein sequence ID" value="PWO00506.1"/>
    <property type="molecule type" value="Genomic_DNA"/>
</dbReference>
<feature type="compositionally biased region" description="Low complexity" evidence="8">
    <location>
        <begin position="16"/>
        <end position="37"/>
    </location>
</feature>
<accession>A0A316ZJH9</accession>
<dbReference type="GeneID" id="37269132"/>
<keyword evidence="4" id="KW-0507">mRNA processing</keyword>
<dbReference type="PANTHER" id="PTHR13007">
    <property type="entry name" value="PRE-MRNA SPLICING FACTOR-RELATED"/>
    <property type="match status" value="1"/>
</dbReference>
<reference evidence="10 11" key="1">
    <citation type="journal article" date="2018" name="Mol. Biol. Evol.">
        <title>Broad Genomic Sampling Reveals a Smut Pathogenic Ancestry of the Fungal Clade Ustilaginomycotina.</title>
        <authorList>
            <person name="Kijpornyongpan T."/>
            <person name="Mondo S.J."/>
            <person name="Barry K."/>
            <person name="Sandor L."/>
            <person name="Lee J."/>
            <person name="Lipzen A."/>
            <person name="Pangilinan J."/>
            <person name="LaButti K."/>
            <person name="Hainaut M."/>
            <person name="Henrissat B."/>
            <person name="Grigoriev I.V."/>
            <person name="Spatafora J.W."/>
            <person name="Aime M.C."/>
        </authorList>
    </citation>
    <scope>NUCLEOTIDE SEQUENCE [LARGE SCALE GENOMIC DNA]</scope>
    <source>
        <strain evidence="10 11">MCA 4186</strain>
    </source>
</reference>
<protein>
    <recommendedName>
        <fullName evidence="3">Pre-mRNA-splicing factor 18</fullName>
    </recommendedName>
</protein>
<evidence type="ECO:0000256" key="7">
    <source>
        <dbReference type="ARBA" id="ARBA00023242"/>
    </source>
</evidence>
<dbReference type="GO" id="GO:0005682">
    <property type="term" value="C:U5 snRNP"/>
    <property type="evidence" value="ECO:0007669"/>
    <property type="project" value="TreeGrafter"/>
</dbReference>
<organism evidence="10 11">
    <name type="scientific">Tilletiopsis washingtonensis</name>
    <dbReference type="NCBI Taxonomy" id="58919"/>
    <lineage>
        <taxon>Eukaryota</taxon>
        <taxon>Fungi</taxon>
        <taxon>Dikarya</taxon>
        <taxon>Basidiomycota</taxon>
        <taxon>Ustilaginomycotina</taxon>
        <taxon>Exobasidiomycetes</taxon>
        <taxon>Entylomatales</taxon>
        <taxon>Entylomatales incertae sedis</taxon>
        <taxon>Tilletiopsis</taxon>
    </lineage>
</organism>
<dbReference type="InterPro" id="IPR039979">
    <property type="entry name" value="PRPF18"/>
</dbReference>
<dbReference type="Pfam" id="PF02840">
    <property type="entry name" value="Prp18"/>
    <property type="match status" value="1"/>
</dbReference>
<dbReference type="GO" id="GO:0071021">
    <property type="term" value="C:U2-type post-spliceosomal complex"/>
    <property type="evidence" value="ECO:0007669"/>
    <property type="project" value="TreeGrafter"/>
</dbReference>
<feature type="region of interest" description="Disordered" evidence="8">
    <location>
        <begin position="192"/>
        <end position="225"/>
    </location>
</feature>
<comment type="similarity">
    <text evidence="2">Belongs to the PRP18 family.</text>
</comment>
<evidence type="ECO:0000256" key="8">
    <source>
        <dbReference type="SAM" id="MobiDB-lite"/>
    </source>
</evidence>
<keyword evidence="11" id="KW-1185">Reference proteome</keyword>
<dbReference type="Gene3D" id="1.20.940.10">
    <property type="entry name" value="Functional domain of the splicing factor Prp18"/>
    <property type="match status" value="1"/>
</dbReference>
<dbReference type="GO" id="GO:0046540">
    <property type="term" value="C:U4/U6 x U5 tri-snRNP complex"/>
    <property type="evidence" value="ECO:0007669"/>
    <property type="project" value="TreeGrafter"/>
</dbReference>
<dbReference type="Pfam" id="PF08799">
    <property type="entry name" value="PRP4"/>
    <property type="match status" value="1"/>
</dbReference>
<evidence type="ECO:0000256" key="2">
    <source>
        <dbReference type="ARBA" id="ARBA00008137"/>
    </source>
</evidence>
<evidence type="ECO:0000256" key="6">
    <source>
        <dbReference type="ARBA" id="ARBA00023187"/>
    </source>
</evidence>
<proteinExistence type="inferred from homology"/>
<dbReference type="AlphaFoldDB" id="A0A316ZJH9"/>
<dbReference type="SUPFAM" id="SSF158230">
    <property type="entry name" value="PRP4-like"/>
    <property type="match status" value="1"/>
</dbReference>
<dbReference type="InterPro" id="IPR004098">
    <property type="entry name" value="Prp18"/>
</dbReference>
<dbReference type="RefSeq" id="XP_025600784.1">
    <property type="nucleotide sequence ID" value="XM_025741588.1"/>
</dbReference>
<dbReference type="STRING" id="58919.A0A316ZJH9"/>
<evidence type="ECO:0000256" key="5">
    <source>
        <dbReference type="ARBA" id="ARBA00022728"/>
    </source>
</evidence>
<feature type="compositionally biased region" description="Basic and acidic residues" evidence="8">
    <location>
        <begin position="44"/>
        <end position="82"/>
    </location>
</feature>
<dbReference type="OrthoDB" id="10261918at2759"/>
<evidence type="ECO:0000256" key="1">
    <source>
        <dbReference type="ARBA" id="ARBA00004123"/>
    </source>
</evidence>
<dbReference type="Gene3D" id="4.10.280.110">
    <property type="entry name" value="Pre-mRNA processing factor 4 domain"/>
    <property type="match status" value="1"/>
</dbReference>
<evidence type="ECO:0000259" key="9">
    <source>
        <dbReference type="SMART" id="SM00500"/>
    </source>
</evidence>
<feature type="region of interest" description="Disordered" evidence="8">
    <location>
        <begin position="12"/>
        <end position="113"/>
    </location>
</feature>
<dbReference type="InterPro" id="IPR036285">
    <property type="entry name" value="PRP4-like_sf"/>
</dbReference>
<keyword evidence="6" id="KW-0508">mRNA splicing</keyword>
<evidence type="ECO:0000313" key="11">
    <source>
        <dbReference type="Proteomes" id="UP000245946"/>
    </source>
</evidence>
<keyword evidence="7" id="KW-0539">Nucleus</keyword>
<dbReference type="GO" id="GO:0000350">
    <property type="term" value="P:generation of catalytic spliceosome for second transesterification step"/>
    <property type="evidence" value="ECO:0007669"/>
    <property type="project" value="TreeGrafter"/>
</dbReference>
<feature type="domain" description="Pre-mRNA processing factor 4 (PRP4)-like" evidence="9">
    <location>
        <begin position="126"/>
        <end position="176"/>
    </location>
</feature>
<evidence type="ECO:0000256" key="4">
    <source>
        <dbReference type="ARBA" id="ARBA00022664"/>
    </source>
</evidence>
<keyword evidence="5" id="KW-0747">Spliceosome</keyword>
<dbReference type="SUPFAM" id="SSF47938">
    <property type="entry name" value="Functional domain of the splicing factor Prp18"/>
    <property type="match status" value="1"/>
</dbReference>
<dbReference type="Proteomes" id="UP000245946">
    <property type="component" value="Unassembled WGS sequence"/>
</dbReference>